<keyword evidence="5" id="KW-0325">Glycoprotein</keyword>
<feature type="compositionally biased region" description="Low complexity" evidence="6">
    <location>
        <begin position="127"/>
        <end position="168"/>
    </location>
</feature>
<dbReference type="SUPFAM" id="SSF57625">
    <property type="entry name" value="Invertebrate chitin-binding proteins"/>
    <property type="match status" value="2"/>
</dbReference>
<dbReference type="InterPro" id="IPR051940">
    <property type="entry name" value="Chitin_bind-dev_reg"/>
</dbReference>
<evidence type="ECO:0000259" key="7">
    <source>
        <dbReference type="PROSITE" id="PS50940"/>
    </source>
</evidence>
<organism evidence="8 9">
    <name type="scientific">Popillia japonica</name>
    <name type="common">Japanese beetle</name>
    <dbReference type="NCBI Taxonomy" id="7064"/>
    <lineage>
        <taxon>Eukaryota</taxon>
        <taxon>Metazoa</taxon>
        <taxon>Ecdysozoa</taxon>
        <taxon>Arthropoda</taxon>
        <taxon>Hexapoda</taxon>
        <taxon>Insecta</taxon>
        <taxon>Pterygota</taxon>
        <taxon>Neoptera</taxon>
        <taxon>Endopterygota</taxon>
        <taxon>Coleoptera</taxon>
        <taxon>Polyphaga</taxon>
        <taxon>Scarabaeiformia</taxon>
        <taxon>Scarabaeidae</taxon>
        <taxon>Rutelinae</taxon>
        <taxon>Popillia</taxon>
    </lineage>
</organism>
<dbReference type="SMART" id="SM00494">
    <property type="entry name" value="ChtBD2"/>
    <property type="match status" value="2"/>
</dbReference>
<evidence type="ECO:0000256" key="3">
    <source>
        <dbReference type="ARBA" id="ARBA00022737"/>
    </source>
</evidence>
<dbReference type="InterPro" id="IPR036508">
    <property type="entry name" value="Chitin-bd_dom_sf"/>
</dbReference>
<protein>
    <submittedName>
        <fullName evidence="8">Chitin binding Peritrophin-A domain</fullName>
    </submittedName>
</protein>
<evidence type="ECO:0000256" key="6">
    <source>
        <dbReference type="SAM" id="MobiDB-lite"/>
    </source>
</evidence>
<feature type="region of interest" description="Disordered" evidence="6">
    <location>
        <begin position="127"/>
        <end position="170"/>
    </location>
</feature>
<accession>A0AAW1MM98</accession>
<evidence type="ECO:0000313" key="8">
    <source>
        <dbReference type="EMBL" id="KAK9747292.1"/>
    </source>
</evidence>
<dbReference type="EMBL" id="JASPKY010000032">
    <property type="protein sequence ID" value="KAK9747292.1"/>
    <property type="molecule type" value="Genomic_DNA"/>
</dbReference>
<evidence type="ECO:0000256" key="1">
    <source>
        <dbReference type="ARBA" id="ARBA00022669"/>
    </source>
</evidence>
<gene>
    <name evidence="8" type="ORF">QE152_g5448</name>
</gene>
<keyword evidence="3" id="KW-0677">Repeat</keyword>
<dbReference type="GO" id="GO:0005576">
    <property type="term" value="C:extracellular region"/>
    <property type="evidence" value="ECO:0007669"/>
    <property type="project" value="InterPro"/>
</dbReference>
<feature type="domain" description="Chitin-binding type-2" evidence="7">
    <location>
        <begin position="174"/>
        <end position="236"/>
    </location>
</feature>
<evidence type="ECO:0000313" key="9">
    <source>
        <dbReference type="Proteomes" id="UP001458880"/>
    </source>
</evidence>
<evidence type="ECO:0000256" key="2">
    <source>
        <dbReference type="ARBA" id="ARBA00022729"/>
    </source>
</evidence>
<dbReference type="InterPro" id="IPR002557">
    <property type="entry name" value="Chitin-bd_dom"/>
</dbReference>
<keyword evidence="9" id="KW-1185">Reference proteome</keyword>
<dbReference type="PANTHER" id="PTHR23301:SF0">
    <property type="entry name" value="CHITIN-BINDING TYPE-2 DOMAIN-CONTAINING PROTEIN-RELATED"/>
    <property type="match status" value="1"/>
</dbReference>
<sequence>MCDWFGTAHVLECPDGLHWNPLLSMCDLPSNVGCVDYLTTTVINSESTTMTSIAANSNMPISSTTEVGPEISTYSTTDKSVESTTSLNRVCIHVICPPYSPEISTYPTTDKSVESTTSLNRVYNLTSTTTESSTTEASSTDTTFTSPTTVTSSVSSTSSSSTSSTTSSNRVCSHVICPPYSEDPSIVTVFRHDADCSKYCMCDSDRIPHVMNCPDGLYWNKERRICDFRSNVVCGPSTTLLKVLLSHQLVTSVVI</sequence>
<reference evidence="8 9" key="1">
    <citation type="journal article" date="2024" name="BMC Genomics">
        <title>De novo assembly and annotation of Popillia japonica's genome with initial clues to its potential as an invasive pest.</title>
        <authorList>
            <person name="Cucini C."/>
            <person name="Boschi S."/>
            <person name="Funari R."/>
            <person name="Cardaioli E."/>
            <person name="Iannotti N."/>
            <person name="Marturano G."/>
            <person name="Paoli F."/>
            <person name="Bruttini M."/>
            <person name="Carapelli A."/>
            <person name="Frati F."/>
            <person name="Nardi F."/>
        </authorList>
    </citation>
    <scope>NUCLEOTIDE SEQUENCE [LARGE SCALE GENOMIC DNA]</scope>
    <source>
        <strain evidence="8">DMR45628</strain>
    </source>
</reference>
<comment type="caution">
    <text evidence="8">The sequence shown here is derived from an EMBL/GenBank/DDBJ whole genome shotgun (WGS) entry which is preliminary data.</text>
</comment>
<keyword evidence="2" id="KW-0732">Signal</keyword>
<keyword evidence="4" id="KW-1015">Disulfide bond</keyword>
<dbReference type="PANTHER" id="PTHR23301">
    <property type="entry name" value="CHITIN BINDING PERITROPHIN-A"/>
    <property type="match status" value="1"/>
</dbReference>
<dbReference type="AlphaFoldDB" id="A0AAW1MM98"/>
<feature type="domain" description="Chitin-binding type-2" evidence="7">
    <location>
        <begin position="1"/>
        <end position="36"/>
    </location>
</feature>
<proteinExistence type="predicted"/>
<dbReference type="Pfam" id="PF01607">
    <property type="entry name" value="CBM_14"/>
    <property type="match status" value="2"/>
</dbReference>
<dbReference type="GO" id="GO:0008061">
    <property type="term" value="F:chitin binding"/>
    <property type="evidence" value="ECO:0007669"/>
    <property type="project" value="UniProtKB-KW"/>
</dbReference>
<dbReference type="Proteomes" id="UP001458880">
    <property type="component" value="Unassembled WGS sequence"/>
</dbReference>
<keyword evidence="1" id="KW-0147">Chitin-binding</keyword>
<evidence type="ECO:0000256" key="4">
    <source>
        <dbReference type="ARBA" id="ARBA00023157"/>
    </source>
</evidence>
<dbReference type="Gene3D" id="2.170.140.10">
    <property type="entry name" value="Chitin binding domain"/>
    <property type="match status" value="2"/>
</dbReference>
<evidence type="ECO:0000256" key="5">
    <source>
        <dbReference type="ARBA" id="ARBA00023180"/>
    </source>
</evidence>
<name>A0AAW1MM98_POPJA</name>
<dbReference type="PROSITE" id="PS50940">
    <property type="entry name" value="CHIT_BIND_II"/>
    <property type="match status" value="2"/>
</dbReference>